<name>A0A1G7XV71_9HYPH</name>
<evidence type="ECO:0008006" key="5">
    <source>
        <dbReference type="Google" id="ProtNLM"/>
    </source>
</evidence>
<dbReference type="Proteomes" id="UP000199495">
    <property type="component" value="Unassembled WGS sequence"/>
</dbReference>
<dbReference type="GO" id="GO:0016853">
    <property type="term" value="F:isomerase activity"/>
    <property type="evidence" value="ECO:0007669"/>
    <property type="project" value="UniProtKB-KW"/>
</dbReference>
<evidence type="ECO:0000256" key="2">
    <source>
        <dbReference type="ARBA" id="ARBA00023235"/>
    </source>
</evidence>
<dbReference type="PANTHER" id="PTHR43709:SF2">
    <property type="entry name" value="DUF453 DOMAIN PROTEIN (AFU_ORTHOLOGUE AFUA_6G00360)"/>
    <property type="match status" value="1"/>
</dbReference>
<dbReference type="Gene3D" id="3.10.310.10">
    <property type="entry name" value="Diaminopimelate Epimerase, Chain A, domain 1"/>
    <property type="match status" value="2"/>
</dbReference>
<dbReference type="EMBL" id="FNCS01000011">
    <property type="protein sequence ID" value="SDG87936.1"/>
    <property type="molecule type" value="Genomic_DNA"/>
</dbReference>
<evidence type="ECO:0000256" key="1">
    <source>
        <dbReference type="ARBA" id="ARBA00007673"/>
    </source>
</evidence>
<dbReference type="SUPFAM" id="SSF54506">
    <property type="entry name" value="Diaminopimelate epimerase-like"/>
    <property type="match status" value="2"/>
</dbReference>
<gene>
    <name evidence="3" type="ORF">SAMN04487974_11111</name>
</gene>
<evidence type="ECO:0000313" key="3">
    <source>
        <dbReference type="EMBL" id="SDG87936.1"/>
    </source>
</evidence>
<dbReference type="AlphaFoldDB" id="A0A1G7XV71"/>
<dbReference type="Pfam" id="PF04303">
    <property type="entry name" value="PrpF"/>
    <property type="match status" value="1"/>
</dbReference>
<organism evidence="3 4">
    <name type="scientific">Pelagibacterium luteolum</name>
    <dbReference type="NCBI Taxonomy" id="440168"/>
    <lineage>
        <taxon>Bacteria</taxon>
        <taxon>Pseudomonadati</taxon>
        <taxon>Pseudomonadota</taxon>
        <taxon>Alphaproteobacteria</taxon>
        <taxon>Hyphomicrobiales</taxon>
        <taxon>Devosiaceae</taxon>
        <taxon>Pelagibacterium</taxon>
    </lineage>
</organism>
<evidence type="ECO:0000313" key="4">
    <source>
        <dbReference type="Proteomes" id="UP000199495"/>
    </source>
</evidence>
<reference evidence="3 4" key="1">
    <citation type="submission" date="2016-10" db="EMBL/GenBank/DDBJ databases">
        <authorList>
            <person name="de Groot N.N."/>
        </authorList>
    </citation>
    <scope>NUCLEOTIDE SEQUENCE [LARGE SCALE GENOMIC DNA]</scope>
    <source>
        <strain evidence="3 4">CGMCC 1.10267</strain>
    </source>
</reference>
<comment type="similarity">
    <text evidence="1">Belongs to the PrpF family.</text>
</comment>
<dbReference type="InterPro" id="IPR007400">
    <property type="entry name" value="PrpF-like"/>
</dbReference>
<dbReference type="PANTHER" id="PTHR43709">
    <property type="entry name" value="ACONITATE ISOMERASE-RELATED"/>
    <property type="match status" value="1"/>
</dbReference>
<keyword evidence="4" id="KW-1185">Reference proteome</keyword>
<dbReference type="OrthoDB" id="9779763at2"/>
<dbReference type="RefSeq" id="WP_090597539.1">
    <property type="nucleotide sequence ID" value="NZ_FNCS01000011.1"/>
</dbReference>
<keyword evidence="2" id="KW-0413">Isomerase</keyword>
<accession>A0A1G7XV71</accession>
<proteinExistence type="inferred from homology"/>
<dbReference type="STRING" id="440168.SAMN04487974_11111"/>
<protein>
    <recommendedName>
        <fullName evidence="5">PrpF family protein</fullName>
    </recommendedName>
</protein>
<sequence length="388" mass="40349">MAQRRIPAVFMRGGTSKAVMLKRADLPSDEGLWPDIFLAMLGSPDSYGRQLDGMGGGISSLSKICILAPSDRVDADVDYTFAQVSVTGRQVDFSGNCGNMSSAVGPFAVDEGLVSAPNDGEVLVRIFNTNSGKIIHSRFAVRDGEAVVTGEVGLPGISTRGAPVRLDFLDPAGTTGRGLLPTDSAIETLEIEPGLSIEASLIDAAIPSVFVRADDLGIAPDMMPNAMDADTALMGRLEHIRQQASVKMGLAEDLATAAARIAIPKIALVGAPTTFRTLSGDLIASSELDLCVRMVSAGQAHRAFPITGSLALASAAAVRESTVAKCLKPGADLTNLRLGTPSGVIAVGAQVDGPDGKSIPAIGSASILRTQRRLFEGRITIPDPHHTQ</sequence>